<dbReference type="Pfam" id="PF00542">
    <property type="entry name" value="Ribosomal_L12"/>
    <property type="match status" value="1"/>
</dbReference>
<reference evidence="2 3" key="1">
    <citation type="journal article" date="2014" name="BMC Genomics">
        <title>Comparison of environmental and isolate Sulfobacillus genomes reveals diverse carbon, sulfur, nitrogen, and hydrogen metabolisms.</title>
        <authorList>
            <person name="Justice N.B."/>
            <person name="Norman A."/>
            <person name="Brown C.T."/>
            <person name="Singh A."/>
            <person name="Thomas B.C."/>
            <person name="Banfield J.F."/>
        </authorList>
    </citation>
    <scope>NUCLEOTIDE SEQUENCE [LARGE SCALE GENOMIC DNA]</scope>
    <source>
        <strain evidence="2">AMDSBA4</strain>
    </source>
</reference>
<sequence length="99" mass="11632">MMVWTHYEGLIWLTAGVLVTQQIVSLLTRIERNLTNIHTLLKRQFPEQQQFPEEALRERITPYIKHHQKIAAIKIVRHTLGCTLIEAKQFVDEWAAKIS</sequence>
<dbReference type="InterPro" id="IPR013823">
    <property type="entry name" value="Ribosomal_bL12_C"/>
</dbReference>
<organism evidence="2 3">
    <name type="scientific">Sulfobacillus benefaciens</name>
    <dbReference type="NCBI Taxonomy" id="453960"/>
    <lineage>
        <taxon>Bacteria</taxon>
        <taxon>Bacillati</taxon>
        <taxon>Bacillota</taxon>
        <taxon>Clostridia</taxon>
        <taxon>Eubacteriales</taxon>
        <taxon>Clostridiales Family XVII. Incertae Sedis</taxon>
        <taxon>Sulfobacillus</taxon>
    </lineage>
</organism>
<evidence type="ECO:0000313" key="2">
    <source>
        <dbReference type="EMBL" id="PSR34895.1"/>
    </source>
</evidence>
<dbReference type="Proteomes" id="UP000242972">
    <property type="component" value="Unassembled WGS sequence"/>
</dbReference>
<dbReference type="GO" id="GO:0006412">
    <property type="term" value="P:translation"/>
    <property type="evidence" value="ECO:0007669"/>
    <property type="project" value="InterPro"/>
</dbReference>
<protein>
    <recommendedName>
        <fullName evidence="1">Large ribosomal subunit protein bL12 C-terminal domain-containing protein</fullName>
    </recommendedName>
</protein>
<dbReference type="AlphaFoldDB" id="A0A2T2XK83"/>
<dbReference type="EMBL" id="PXYW01000005">
    <property type="protein sequence ID" value="PSR34895.1"/>
    <property type="molecule type" value="Genomic_DNA"/>
</dbReference>
<gene>
    <name evidence="2" type="ORF">C7B46_02990</name>
</gene>
<dbReference type="InterPro" id="IPR014719">
    <property type="entry name" value="Ribosomal_bL12_C/ClpS-like"/>
</dbReference>
<accession>A0A2T2XK83</accession>
<evidence type="ECO:0000259" key="1">
    <source>
        <dbReference type="Pfam" id="PF00542"/>
    </source>
</evidence>
<comment type="caution">
    <text evidence="2">The sequence shown here is derived from an EMBL/GenBank/DDBJ whole genome shotgun (WGS) entry which is preliminary data.</text>
</comment>
<dbReference type="GO" id="GO:0003735">
    <property type="term" value="F:structural constituent of ribosome"/>
    <property type="evidence" value="ECO:0007669"/>
    <property type="project" value="InterPro"/>
</dbReference>
<proteinExistence type="predicted"/>
<evidence type="ECO:0000313" key="3">
    <source>
        <dbReference type="Proteomes" id="UP000242972"/>
    </source>
</evidence>
<name>A0A2T2XK83_9FIRM</name>
<dbReference type="Gene3D" id="3.30.1390.10">
    <property type="match status" value="1"/>
</dbReference>
<feature type="domain" description="Large ribosomal subunit protein bL12 C-terminal" evidence="1">
    <location>
        <begin position="67"/>
        <end position="98"/>
    </location>
</feature>